<organism evidence="1 2">
    <name type="scientific">Frateuria terrea</name>
    <dbReference type="NCBI Taxonomy" id="529704"/>
    <lineage>
        <taxon>Bacteria</taxon>
        <taxon>Pseudomonadati</taxon>
        <taxon>Pseudomonadota</taxon>
        <taxon>Gammaproteobacteria</taxon>
        <taxon>Lysobacterales</taxon>
        <taxon>Rhodanobacteraceae</taxon>
        <taxon>Frateuria</taxon>
    </lineage>
</organism>
<dbReference type="Proteomes" id="UP000199420">
    <property type="component" value="Unassembled WGS sequence"/>
</dbReference>
<protein>
    <submittedName>
        <fullName evidence="1">N-acetylglucosaminyl deacetylase, LmbE family</fullName>
    </submittedName>
</protein>
<dbReference type="PANTHER" id="PTHR12993:SF29">
    <property type="entry name" value="BLR3841 PROTEIN"/>
    <property type="match status" value="1"/>
</dbReference>
<dbReference type="RefSeq" id="WP_245747328.1">
    <property type="nucleotide sequence ID" value="NZ_FNYC01000009.1"/>
</dbReference>
<evidence type="ECO:0000313" key="2">
    <source>
        <dbReference type="Proteomes" id="UP000199420"/>
    </source>
</evidence>
<dbReference type="AlphaFoldDB" id="A0A1H6Z2I9"/>
<name>A0A1H6Z2I9_9GAMM</name>
<dbReference type="EMBL" id="FNYC01000009">
    <property type="protein sequence ID" value="SEJ47628.1"/>
    <property type="molecule type" value="Genomic_DNA"/>
</dbReference>
<dbReference type="STRING" id="529704.SAMN02927913_2089"/>
<gene>
    <name evidence="1" type="ORF">SAMN04487997_3491</name>
</gene>
<evidence type="ECO:0000313" key="1">
    <source>
        <dbReference type="EMBL" id="SEJ47628.1"/>
    </source>
</evidence>
<sequence>MPLSPELYSPDARTRLLVVAPHPDDETIGTGELLQLVRAAGGQVHVLLLTDGDDNPWPQRWIERRLRIGDAERARWGRRRRGEVGDALRRLDVPFDALHAMGWPDMGLTALVREDASMARARLVEQLVDFRPNVVALPALSDRHPDHGSAHVLTRLALADWDAEPPLLLGYLVHGREETQPGVALPAAADRHAAKLAALTAHHSQMALSAGRMRRLTDRPERYDRVARPPADREAGALPWHPMAWRSQLRLTIASPDGVRHWAWTDAPLQRDGQGRWRLAEVPTAPCFARLDMDVSSPWIFDRWGWCEL</sequence>
<dbReference type="InterPro" id="IPR003737">
    <property type="entry name" value="GlcNAc_PI_deacetylase-related"/>
</dbReference>
<dbReference type="InterPro" id="IPR024078">
    <property type="entry name" value="LmbE-like_dom_sf"/>
</dbReference>
<dbReference type="PANTHER" id="PTHR12993">
    <property type="entry name" value="N-ACETYLGLUCOSAMINYL-PHOSPHATIDYLINOSITOL DE-N-ACETYLASE-RELATED"/>
    <property type="match status" value="1"/>
</dbReference>
<dbReference type="GO" id="GO:0016811">
    <property type="term" value="F:hydrolase activity, acting on carbon-nitrogen (but not peptide) bonds, in linear amides"/>
    <property type="evidence" value="ECO:0007669"/>
    <property type="project" value="TreeGrafter"/>
</dbReference>
<keyword evidence="2" id="KW-1185">Reference proteome</keyword>
<proteinExistence type="predicted"/>
<dbReference type="Gene3D" id="3.40.50.10320">
    <property type="entry name" value="LmbE-like"/>
    <property type="match status" value="1"/>
</dbReference>
<dbReference type="SUPFAM" id="SSF102588">
    <property type="entry name" value="LmbE-like"/>
    <property type="match status" value="1"/>
</dbReference>
<accession>A0A1H6Z2I9</accession>
<dbReference type="Pfam" id="PF02585">
    <property type="entry name" value="PIG-L"/>
    <property type="match status" value="1"/>
</dbReference>
<reference evidence="1 2" key="1">
    <citation type="submission" date="2016-10" db="EMBL/GenBank/DDBJ databases">
        <authorList>
            <person name="de Groot N.N."/>
        </authorList>
    </citation>
    <scope>NUCLEOTIDE SEQUENCE [LARGE SCALE GENOMIC DNA]</scope>
    <source>
        <strain evidence="1 2">DSM 26515</strain>
    </source>
</reference>